<dbReference type="Proteomes" id="UP001165384">
    <property type="component" value="Unassembled WGS sequence"/>
</dbReference>
<dbReference type="Pfam" id="PF07811">
    <property type="entry name" value="TadE"/>
    <property type="match status" value="1"/>
</dbReference>
<organism evidence="2 3">
    <name type="scientific">Dechloromonas hankyongensis</name>
    <dbReference type="NCBI Taxonomy" id="2908002"/>
    <lineage>
        <taxon>Bacteria</taxon>
        <taxon>Pseudomonadati</taxon>
        <taxon>Pseudomonadota</taxon>
        <taxon>Betaproteobacteria</taxon>
        <taxon>Rhodocyclales</taxon>
        <taxon>Azonexaceae</taxon>
        <taxon>Dechloromonas</taxon>
    </lineage>
</organism>
<evidence type="ECO:0000259" key="1">
    <source>
        <dbReference type="Pfam" id="PF07811"/>
    </source>
</evidence>
<name>A0ABS9JZX5_9RHOO</name>
<accession>A0ABS9JZX5</accession>
<gene>
    <name evidence="2" type="ORF">LZ012_05575</name>
</gene>
<evidence type="ECO:0000313" key="2">
    <source>
        <dbReference type="EMBL" id="MCG2576462.1"/>
    </source>
</evidence>
<dbReference type="RefSeq" id="WP_275708416.1">
    <property type="nucleotide sequence ID" value="NZ_JAKLTN010000001.1"/>
</dbReference>
<sequence>MRKHMTGAIAVELGILMIPLVTLAFGITEYGRAIYSYNTLAKSVRDAARYLTSHTPGDPQAHADAQCMAAFGNADCTGTPLAPGLTQAMVQTCDAVLTCPGVTTSVTTGTGTINLVAVRIVGYPYDSVVEWVMPDMTFNNIAVYMR</sequence>
<protein>
    <submittedName>
        <fullName evidence="2">Pilus assembly protein</fullName>
    </submittedName>
</protein>
<keyword evidence="3" id="KW-1185">Reference proteome</keyword>
<comment type="caution">
    <text evidence="2">The sequence shown here is derived from an EMBL/GenBank/DDBJ whole genome shotgun (WGS) entry which is preliminary data.</text>
</comment>
<reference evidence="2" key="1">
    <citation type="submission" date="2022-01" db="EMBL/GenBank/DDBJ databases">
        <authorList>
            <person name="Jo J.-H."/>
            <person name="Im W.-T."/>
        </authorList>
    </citation>
    <scope>NUCLEOTIDE SEQUENCE</scope>
    <source>
        <strain evidence="2">XY25</strain>
    </source>
</reference>
<dbReference type="EMBL" id="JAKLTN010000001">
    <property type="protein sequence ID" value="MCG2576462.1"/>
    <property type="molecule type" value="Genomic_DNA"/>
</dbReference>
<proteinExistence type="predicted"/>
<feature type="domain" description="TadE-like" evidence="1">
    <location>
        <begin position="7"/>
        <end position="49"/>
    </location>
</feature>
<dbReference type="InterPro" id="IPR012495">
    <property type="entry name" value="TadE-like_dom"/>
</dbReference>
<evidence type="ECO:0000313" key="3">
    <source>
        <dbReference type="Proteomes" id="UP001165384"/>
    </source>
</evidence>